<keyword evidence="6 12" id="KW-0223">Dioxygenase</keyword>
<keyword evidence="13" id="KW-1185">Reference proteome</keyword>
<dbReference type="OrthoDB" id="1689029at2759"/>
<evidence type="ECO:0000256" key="4">
    <source>
        <dbReference type="ARBA" id="ARBA00013127"/>
    </source>
</evidence>
<dbReference type="PANTHER" id="PTHR11056:SF0">
    <property type="entry name" value="HOMOGENTISATE 1,2-DIOXYGENASE"/>
    <property type="match status" value="1"/>
</dbReference>
<feature type="binding site" evidence="9">
    <location>
        <position position="391"/>
    </location>
    <ligand>
        <name>Fe cation</name>
        <dbReference type="ChEBI" id="CHEBI:24875"/>
    </ligand>
</feature>
<dbReference type="Pfam" id="PF20510">
    <property type="entry name" value="HgmA_N"/>
    <property type="match status" value="1"/>
</dbReference>
<organism evidence="12 13">
    <name type="scientific">Cyphellophora attinorum</name>
    <dbReference type="NCBI Taxonomy" id="1664694"/>
    <lineage>
        <taxon>Eukaryota</taxon>
        <taxon>Fungi</taxon>
        <taxon>Dikarya</taxon>
        <taxon>Ascomycota</taxon>
        <taxon>Pezizomycotina</taxon>
        <taxon>Eurotiomycetes</taxon>
        <taxon>Chaetothyriomycetidae</taxon>
        <taxon>Chaetothyriales</taxon>
        <taxon>Cyphellophoraceae</taxon>
        <taxon>Cyphellophora</taxon>
    </lineage>
</organism>
<dbReference type="Proteomes" id="UP000038010">
    <property type="component" value="Unassembled WGS sequence"/>
</dbReference>
<dbReference type="EMBL" id="LFJN01000025">
    <property type="protein sequence ID" value="KPI37307.1"/>
    <property type="molecule type" value="Genomic_DNA"/>
</dbReference>
<evidence type="ECO:0000256" key="7">
    <source>
        <dbReference type="ARBA" id="ARBA00023002"/>
    </source>
</evidence>
<dbReference type="PANTHER" id="PTHR11056">
    <property type="entry name" value="HOMOGENTISATE 1,2-DIOXYGENASE"/>
    <property type="match status" value="1"/>
</dbReference>
<evidence type="ECO:0000259" key="11">
    <source>
        <dbReference type="Pfam" id="PF20510"/>
    </source>
</evidence>
<dbReference type="InterPro" id="IPR011051">
    <property type="entry name" value="RmlC_Cupin_sf"/>
</dbReference>
<name>A0A0N1NXG7_9EURO</name>
<feature type="binding site" evidence="9">
    <location>
        <position position="354"/>
    </location>
    <ligand>
        <name>Fe cation</name>
        <dbReference type="ChEBI" id="CHEBI:24875"/>
    </ligand>
</feature>
<evidence type="ECO:0000313" key="13">
    <source>
        <dbReference type="Proteomes" id="UP000038010"/>
    </source>
</evidence>
<evidence type="ECO:0000256" key="3">
    <source>
        <dbReference type="ARBA" id="ARBA00007757"/>
    </source>
</evidence>
<evidence type="ECO:0000256" key="2">
    <source>
        <dbReference type="ARBA" id="ARBA00004704"/>
    </source>
</evidence>
<evidence type="ECO:0000256" key="1">
    <source>
        <dbReference type="ARBA" id="ARBA00001962"/>
    </source>
</evidence>
<dbReference type="STRING" id="1664694.A0A0N1NXG7"/>
<dbReference type="InterPro" id="IPR046451">
    <property type="entry name" value="HgmA_C"/>
</dbReference>
<dbReference type="InterPro" id="IPR005708">
    <property type="entry name" value="Homogentis_dOase"/>
</dbReference>
<comment type="pathway">
    <text evidence="2">Amino-acid degradation; L-phenylalanine degradation; acetoacetate and fumarate from L-phenylalanine: step 4/6.</text>
</comment>
<dbReference type="GO" id="GO:0006559">
    <property type="term" value="P:L-phenylalanine catabolic process"/>
    <property type="evidence" value="ECO:0007669"/>
    <property type="project" value="UniProtKB-UniPathway"/>
</dbReference>
<feature type="binding site" evidence="9">
    <location>
        <position position="391"/>
    </location>
    <ligand>
        <name>homogentisate</name>
        <dbReference type="ChEBI" id="CHEBI:16169"/>
    </ligand>
</feature>
<keyword evidence="7" id="KW-0560">Oxidoreductase</keyword>
<evidence type="ECO:0000313" key="12">
    <source>
        <dbReference type="EMBL" id="KPI37307.1"/>
    </source>
</evidence>
<dbReference type="GO" id="GO:0004411">
    <property type="term" value="F:homogentisate 1,2-dioxygenase activity"/>
    <property type="evidence" value="ECO:0007669"/>
    <property type="project" value="UniProtKB-EC"/>
</dbReference>
<protein>
    <recommendedName>
        <fullName evidence="4">homogentisate 1,2-dioxygenase</fullName>
        <ecNumber evidence="4">1.13.11.5</ecNumber>
    </recommendedName>
</protein>
<comment type="cofactor">
    <cofactor evidence="1 9">
        <name>Fe cation</name>
        <dbReference type="ChEBI" id="CHEBI:24875"/>
    </cofactor>
</comment>
<evidence type="ECO:0000259" key="10">
    <source>
        <dbReference type="Pfam" id="PF04209"/>
    </source>
</evidence>
<dbReference type="Pfam" id="PF04209">
    <property type="entry name" value="HgmA_C"/>
    <property type="match status" value="1"/>
</dbReference>
<dbReference type="SUPFAM" id="SSF51182">
    <property type="entry name" value="RmlC-like cupins"/>
    <property type="match status" value="1"/>
</dbReference>
<feature type="domain" description="Homogentisate 1,2-dioxygenase N-terminal" evidence="11">
    <location>
        <begin position="15"/>
        <end position="291"/>
    </location>
</feature>
<dbReference type="GO" id="GO:0046872">
    <property type="term" value="F:metal ion binding"/>
    <property type="evidence" value="ECO:0007669"/>
    <property type="project" value="UniProtKB-KW"/>
</dbReference>
<dbReference type="InterPro" id="IPR046452">
    <property type="entry name" value="HgmA_N"/>
</dbReference>
<keyword evidence="5 9" id="KW-0479">Metal-binding</keyword>
<keyword evidence="8 9" id="KW-0408">Iron</keyword>
<comment type="similarity">
    <text evidence="3">Belongs to the homogentisate dioxygenase family.</text>
</comment>
<feature type="binding site" evidence="9">
    <location>
        <position position="348"/>
    </location>
    <ligand>
        <name>Fe cation</name>
        <dbReference type="ChEBI" id="CHEBI:24875"/>
    </ligand>
</feature>
<dbReference type="CDD" id="cd07000">
    <property type="entry name" value="cupin_HGO_N"/>
    <property type="match status" value="1"/>
</dbReference>
<gene>
    <name evidence="12" type="ORF">AB675_1513</name>
</gene>
<dbReference type="GO" id="GO:0005737">
    <property type="term" value="C:cytoplasm"/>
    <property type="evidence" value="ECO:0007669"/>
    <property type="project" value="TreeGrafter"/>
</dbReference>
<evidence type="ECO:0000256" key="9">
    <source>
        <dbReference type="PIRSR" id="PIRSR605708-2"/>
    </source>
</evidence>
<dbReference type="GO" id="GO:0006570">
    <property type="term" value="P:tyrosine metabolic process"/>
    <property type="evidence" value="ECO:0007669"/>
    <property type="project" value="InterPro"/>
</dbReference>
<feature type="domain" description="Homogentisate 1,2-dioxygenase C-terminal" evidence="10">
    <location>
        <begin position="293"/>
        <end position="440"/>
    </location>
</feature>
<dbReference type="RefSeq" id="XP_017997270.1">
    <property type="nucleotide sequence ID" value="XM_018141411.1"/>
</dbReference>
<dbReference type="VEuPathDB" id="FungiDB:AB675_1513"/>
<comment type="caution">
    <text evidence="12">The sequence shown here is derived from an EMBL/GenBank/DDBJ whole genome shotgun (WGS) entry which is preliminary data.</text>
</comment>
<dbReference type="EC" id="1.13.11.5" evidence="4"/>
<dbReference type="InterPro" id="IPR014710">
    <property type="entry name" value="RmlC-like_jellyroll"/>
</dbReference>
<proteinExistence type="inferred from homology"/>
<dbReference type="AlphaFoldDB" id="A0A0N1NXG7"/>
<dbReference type="Gene3D" id="2.60.120.10">
    <property type="entry name" value="Jelly Rolls"/>
    <property type="match status" value="1"/>
</dbReference>
<sequence length="452" mass="49959">MSYPATAFAVKDTYKYLEGLGNYHSSEAFPGANAKVNNSPQKPPYGLKTERLSGTSFTAPRESNLQTWMYRATPSMFHAEYMPYGNGETPAAPTYLSPNSYMWPKFPSEPKADWISQRLLAQNGNPATKEGLAIHLYSVSESMPEHTAFSSMDGDSLIIPQIGTLDIQTELGKLLVRQNEIAVIPRGMRYRVTLPDGPAHGFICELFQSHFQLPNLGVIGSTGLANPREFEIPVAYFDGKLSDDGKVAVANDAEYRLITRQAGRLWSCTQASTPFDVAAWHGTNYPYKFDLAKFCVMGNMLFDEHDPSMYVVLTAPAYSEPGNAIVEFLIIPPRWMVSENTLWLPYYHRNTMNEFYGPIVNAQEPTHPLNQGKEKGSRPFGAGLNGTMVVHGATEAELEKASNAPSTPSKAMNDGMSLFLLETEKPLFVSDWAAEAAIKNMNGKNKPANSKL</sequence>
<accession>A0A0N1NXG7</accession>
<dbReference type="UniPathway" id="UPA00139">
    <property type="reaction ID" value="UER00339"/>
</dbReference>
<dbReference type="GeneID" id="28733291"/>
<evidence type="ECO:0000256" key="5">
    <source>
        <dbReference type="ARBA" id="ARBA00022723"/>
    </source>
</evidence>
<evidence type="ECO:0000256" key="6">
    <source>
        <dbReference type="ARBA" id="ARBA00022964"/>
    </source>
</evidence>
<reference evidence="12 13" key="1">
    <citation type="submission" date="2015-06" db="EMBL/GenBank/DDBJ databases">
        <title>Draft genome of the ant-associated black yeast Phialophora attae CBS 131958.</title>
        <authorList>
            <person name="Moreno L.F."/>
            <person name="Stielow B.J."/>
            <person name="de Hoog S."/>
            <person name="Vicente V.A."/>
            <person name="Weiss V.A."/>
            <person name="de Vries M."/>
            <person name="Cruz L.M."/>
            <person name="Souza E.M."/>
        </authorList>
    </citation>
    <scope>NUCLEOTIDE SEQUENCE [LARGE SCALE GENOMIC DNA]</scope>
    <source>
        <strain evidence="12 13">CBS 131958</strain>
    </source>
</reference>
<evidence type="ECO:0000256" key="8">
    <source>
        <dbReference type="ARBA" id="ARBA00023004"/>
    </source>
</evidence>